<dbReference type="AlphaFoldDB" id="A0A8K0AGK5"/>
<dbReference type="InterPro" id="IPR034646">
    <property type="entry name" value="ADCK3_dom"/>
</dbReference>
<dbReference type="InterPro" id="IPR051409">
    <property type="entry name" value="Atypical_kinase_ADCK"/>
</dbReference>
<gene>
    <name evidence="6" type="ORF">ANDGO_00610</name>
</gene>
<feature type="domain" description="ABC1 atypical kinase-like" evidence="5">
    <location>
        <begin position="315"/>
        <end position="555"/>
    </location>
</feature>
<organism evidence="6 7">
    <name type="scientific">Andalucia godoyi</name>
    <name type="common">Flagellate</name>
    <dbReference type="NCBI Taxonomy" id="505711"/>
    <lineage>
        <taxon>Eukaryota</taxon>
        <taxon>Discoba</taxon>
        <taxon>Jakobida</taxon>
        <taxon>Andalucina</taxon>
        <taxon>Andaluciidae</taxon>
        <taxon>Andalucia</taxon>
    </lineage>
</organism>
<sequence length="664" mass="73796">MPMQRLRDAAQVLEGAQYVLRHMLHNAQTDLAVSSMSRQVPSCSSASVFRQDLHQTTPDTFSASYVPHVGDVGPSQSVDPSLVSREPRQHHELKPVAHVDATSSAVLQQQSPAAEITELLDPPHEMAVLRAENAAINVANVEMVPSLAIHQETLAPVVSQQIGAGMGGKEEPAAFWKPLDPSILQSFDRPKRVFQERAVPSSSISRFLGFSGLATRMAMGAVSNVVSNALGFNNIHSNVLPAASAPASSARTSAVEVEAASQPSTFSNFLSEKNAERLAATLCRMRGAALKLGQIISIQDDALIPPQIQKVLDRVRQQADIMPKKQLFFQLEKELGSKWREKFESFDEDPIAAASIGQVHRARTIGGMDVAVKVQYPGVAESIDSDLNNLKRIISVANILPKGMFVDSAIQVARKELHEECDYRIEAQSSKRMKQMLAADGDFYVPTVVDELSTRRVFTSEFVEGFSVDRVAELDQDVRNRVAARLLRLCLRELFEFRFMQTDPNWGNFFYDPRSDRMNLIDFGACREYPKAFVDEYLKVVHSAAEKDFDAVLKSSRKLGFLTGDESDAMNRAHVEAVMIVGEPFSHPGIYDFKRHQATKRINKLVPTMLEGRLTPPPIESYSLHRKLSGAFLTCFRLNASIPCRDIFMETYTKYQFDAEQSLP</sequence>
<dbReference type="SUPFAM" id="SSF56112">
    <property type="entry name" value="Protein kinase-like (PK-like)"/>
    <property type="match status" value="1"/>
</dbReference>
<keyword evidence="4" id="KW-0067">ATP-binding</keyword>
<dbReference type="Gene3D" id="1.10.510.10">
    <property type="entry name" value="Transferase(Phosphotransferase) domain 1"/>
    <property type="match status" value="1"/>
</dbReference>
<dbReference type="Proteomes" id="UP000799049">
    <property type="component" value="Unassembled WGS sequence"/>
</dbReference>
<dbReference type="PANTHER" id="PTHR43851">
    <property type="match status" value="1"/>
</dbReference>
<name>A0A8K0AGK5_ANDGO</name>
<dbReference type="CDD" id="cd13970">
    <property type="entry name" value="ABC1_ADCK3"/>
    <property type="match status" value="1"/>
</dbReference>
<protein>
    <submittedName>
        <fullName evidence="6">Mitochondrial ubiquinone biosynthesis Coq8</fullName>
    </submittedName>
</protein>
<dbReference type="GO" id="GO:0005524">
    <property type="term" value="F:ATP binding"/>
    <property type="evidence" value="ECO:0007669"/>
    <property type="project" value="UniProtKB-KW"/>
</dbReference>
<evidence type="ECO:0000313" key="6">
    <source>
        <dbReference type="EMBL" id="KAF0852515.1"/>
    </source>
</evidence>
<dbReference type="Pfam" id="PF03109">
    <property type="entry name" value="ABC1"/>
    <property type="match status" value="1"/>
</dbReference>
<evidence type="ECO:0000259" key="5">
    <source>
        <dbReference type="Pfam" id="PF03109"/>
    </source>
</evidence>
<comment type="caution">
    <text evidence="6">The sequence shown here is derived from an EMBL/GenBank/DDBJ whole genome shotgun (WGS) entry which is preliminary data.</text>
</comment>
<accession>A0A8K0AGK5</accession>
<dbReference type="InterPro" id="IPR011009">
    <property type="entry name" value="Kinase-like_dom_sf"/>
</dbReference>
<dbReference type="InterPro" id="IPR004147">
    <property type="entry name" value="ABC1_dom"/>
</dbReference>
<keyword evidence="2" id="KW-0808">Transferase</keyword>
<proteinExistence type="inferred from homology"/>
<dbReference type="GO" id="GO:0006744">
    <property type="term" value="P:ubiquinone biosynthetic process"/>
    <property type="evidence" value="ECO:0007669"/>
    <property type="project" value="TreeGrafter"/>
</dbReference>
<keyword evidence="7" id="KW-1185">Reference proteome</keyword>
<dbReference type="PANTHER" id="PTHR43851:SF3">
    <property type="entry name" value="COENZYME Q8"/>
    <property type="match status" value="1"/>
</dbReference>
<keyword evidence="3" id="KW-0547">Nucleotide-binding</keyword>
<evidence type="ECO:0000256" key="4">
    <source>
        <dbReference type="ARBA" id="ARBA00022840"/>
    </source>
</evidence>
<evidence type="ECO:0000313" key="7">
    <source>
        <dbReference type="Proteomes" id="UP000799049"/>
    </source>
</evidence>
<evidence type="ECO:0000256" key="2">
    <source>
        <dbReference type="ARBA" id="ARBA00022679"/>
    </source>
</evidence>
<dbReference type="OrthoDB" id="201153at2759"/>
<evidence type="ECO:0000256" key="1">
    <source>
        <dbReference type="ARBA" id="ARBA00009670"/>
    </source>
</evidence>
<evidence type="ECO:0000256" key="3">
    <source>
        <dbReference type="ARBA" id="ARBA00022741"/>
    </source>
</evidence>
<dbReference type="GO" id="GO:0016740">
    <property type="term" value="F:transferase activity"/>
    <property type="evidence" value="ECO:0007669"/>
    <property type="project" value="UniProtKB-KW"/>
</dbReference>
<dbReference type="EMBL" id="VRVR01000032">
    <property type="protein sequence ID" value="KAF0852515.1"/>
    <property type="molecule type" value="Genomic_DNA"/>
</dbReference>
<keyword evidence="6" id="KW-0830">Ubiquinone</keyword>
<comment type="similarity">
    <text evidence="1">Belongs to the protein kinase superfamily. ADCK protein kinase family.</text>
</comment>
<reference evidence="6" key="1">
    <citation type="submission" date="2019-09" db="EMBL/GenBank/DDBJ databases">
        <title>The Mitochondrial Proteome of the Jakobid, Andalucia godoyi, a Protist With the Most Gene-Rich and Bacteria-Like Mitochondrial Genome.</title>
        <authorList>
            <person name="Gray M.W."/>
            <person name="Burger G."/>
            <person name="Derelle R."/>
            <person name="Klimes V."/>
            <person name="Leger M."/>
            <person name="Sarrasin M."/>
            <person name="Vlcek C."/>
            <person name="Roger A.J."/>
            <person name="Elias M."/>
            <person name="Lang B.F."/>
        </authorList>
    </citation>
    <scope>NUCLEOTIDE SEQUENCE</scope>
    <source>
        <strain evidence="6">And28</strain>
    </source>
</reference>